<keyword evidence="1" id="KW-1133">Transmembrane helix</keyword>
<proteinExistence type="predicted"/>
<sequence>MDAIINFLISNGYWGMFLSATLAGSVFPFSSEAVMVALLASGLNSWQLIIYGTIGNVAGGMFNYGVGRLGRIDWIEKYLYVKKEKLDRAKRFMAGRGAWMGFFAFLPILGSAITVALGLMRANVTVTLISMTLGKLLRFILLVYGALLFL</sequence>
<dbReference type="RefSeq" id="WP_009161948.1">
    <property type="nucleotide sequence ID" value="NZ_KB290979.1"/>
</dbReference>
<dbReference type="Pfam" id="PF09335">
    <property type="entry name" value="VTT_dom"/>
    <property type="match status" value="1"/>
</dbReference>
<keyword evidence="1" id="KW-0812">Transmembrane</keyword>
<dbReference type="STRING" id="1127699.HMPREF9151_00049"/>
<feature type="domain" description="VTT" evidence="2">
    <location>
        <begin position="34"/>
        <end position="144"/>
    </location>
</feature>
<evidence type="ECO:0000313" key="4">
    <source>
        <dbReference type="Proteomes" id="UP000010433"/>
    </source>
</evidence>
<keyword evidence="4" id="KW-1185">Reference proteome</keyword>
<dbReference type="HOGENOM" id="CLU_125997_2_0_10"/>
<dbReference type="PANTHER" id="PTHR42709">
    <property type="entry name" value="ALKALINE PHOSPHATASE LIKE PROTEIN"/>
    <property type="match status" value="1"/>
</dbReference>
<comment type="caution">
    <text evidence="3">The sequence shown here is derived from an EMBL/GenBank/DDBJ whole genome shotgun (WGS) entry which is preliminary data.</text>
</comment>
<accession>L1NLY1</accession>
<dbReference type="InterPro" id="IPR032816">
    <property type="entry name" value="VTT_dom"/>
</dbReference>
<gene>
    <name evidence="3" type="ORF">HMPREF9151_00049</name>
</gene>
<feature type="transmembrane region" description="Helical" evidence="1">
    <location>
        <begin position="98"/>
        <end position="120"/>
    </location>
</feature>
<dbReference type="OrthoDB" id="9814483at2"/>
<dbReference type="InterPro" id="IPR051311">
    <property type="entry name" value="DedA_domain"/>
</dbReference>
<evidence type="ECO:0000313" key="3">
    <source>
        <dbReference type="EMBL" id="EKY04275.1"/>
    </source>
</evidence>
<dbReference type="PANTHER" id="PTHR42709:SF4">
    <property type="entry name" value="INNER MEMBRANE PROTEIN YQAA"/>
    <property type="match status" value="1"/>
</dbReference>
<dbReference type="PATRIC" id="fig|1127699.3.peg.42"/>
<dbReference type="Proteomes" id="UP000010433">
    <property type="component" value="Unassembled WGS sequence"/>
</dbReference>
<reference evidence="3 4" key="1">
    <citation type="submission" date="2012-05" db="EMBL/GenBank/DDBJ databases">
        <authorList>
            <person name="Weinstock G."/>
            <person name="Sodergren E."/>
            <person name="Lobos E.A."/>
            <person name="Fulton L."/>
            <person name="Fulton R."/>
            <person name="Courtney L."/>
            <person name="Fronick C."/>
            <person name="O'Laughlin M."/>
            <person name="Godfrey J."/>
            <person name="Wilson R.M."/>
            <person name="Miner T."/>
            <person name="Farmer C."/>
            <person name="Delehaunty K."/>
            <person name="Cordes M."/>
            <person name="Minx P."/>
            <person name="Tomlinson C."/>
            <person name="Chen J."/>
            <person name="Wollam A."/>
            <person name="Pepin K.H."/>
            <person name="Bhonagiri V."/>
            <person name="Zhang X."/>
            <person name="Suruliraj S."/>
            <person name="Warren W."/>
            <person name="Mitreva M."/>
            <person name="Mardis E.R."/>
            <person name="Wilson R.K."/>
        </authorList>
    </citation>
    <scope>NUCLEOTIDE SEQUENCE [LARGE SCALE GENOMIC DNA]</scope>
    <source>
        <strain evidence="3 4">F0055</strain>
    </source>
</reference>
<protein>
    <submittedName>
        <fullName evidence="3">SNARE-like domain protein</fullName>
    </submittedName>
</protein>
<feature type="transmembrane region" description="Helical" evidence="1">
    <location>
        <begin position="46"/>
        <end position="66"/>
    </location>
</feature>
<feature type="transmembrane region" description="Helical" evidence="1">
    <location>
        <begin position="12"/>
        <end position="40"/>
    </location>
</feature>
<organism evidence="3 4">
    <name type="scientific">Hoylesella saccharolytica F0055</name>
    <dbReference type="NCBI Taxonomy" id="1127699"/>
    <lineage>
        <taxon>Bacteria</taxon>
        <taxon>Pseudomonadati</taxon>
        <taxon>Bacteroidota</taxon>
        <taxon>Bacteroidia</taxon>
        <taxon>Bacteroidales</taxon>
        <taxon>Prevotellaceae</taxon>
        <taxon>Hoylesella</taxon>
    </lineage>
</organism>
<keyword evidence="1" id="KW-0472">Membrane</keyword>
<evidence type="ECO:0000256" key="1">
    <source>
        <dbReference type="SAM" id="Phobius"/>
    </source>
</evidence>
<evidence type="ECO:0000259" key="2">
    <source>
        <dbReference type="Pfam" id="PF09335"/>
    </source>
</evidence>
<dbReference type="AlphaFoldDB" id="L1NLY1"/>
<dbReference type="EMBL" id="AMEP01000008">
    <property type="protein sequence ID" value="EKY04275.1"/>
    <property type="molecule type" value="Genomic_DNA"/>
</dbReference>
<feature type="transmembrane region" description="Helical" evidence="1">
    <location>
        <begin position="126"/>
        <end position="149"/>
    </location>
</feature>
<name>L1NLY1_9BACT</name>